<accession>A0ABU2KLZ1</accession>
<dbReference type="Proteomes" id="UP001182991">
    <property type="component" value="Unassembled WGS sequence"/>
</dbReference>
<keyword evidence="3" id="KW-1185">Reference proteome</keyword>
<proteinExistence type="predicted"/>
<dbReference type="InterPro" id="IPR040911">
    <property type="entry name" value="Exostosin_GT47"/>
</dbReference>
<evidence type="ECO:0000259" key="1">
    <source>
        <dbReference type="Pfam" id="PF03016"/>
    </source>
</evidence>
<evidence type="ECO:0000313" key="3">
    <source>
        <dbReference type="Proteomes" id="UP001182991"/>
    </source>
</evidence>
<name>A0ABU2KLZ1_9FLAO</name>
<protein>
    <recommendedName>
        <fullName evidence="1">Exostosin GT47 domain-containing protein</fullName>
    </recommendedName>
</protein>
<gene>
    <name evidence="2" type="ORF">RLT85_13950</name>
</gene>
<sequence length="352" mass="40994">MKIFYPPLHYDKNYRGHLFPLLKPFIKGDGFTDEQRKSMYGVSQEDYCFVSSMNEAEVVILPMSWYYYKHTKQLDKAQDLVEQAKSFQKIVWSHNPGDAGVKTPQFSNVMVFRFGGYVSRNQKGHKGMPVLIEDYYTNSPAWKGLENLGWEEKPKVGFCGQAIASKANAFKEVTKIGLRNLQTYVGSSPNEPQKLISSTYLRAKALELLQKNSNVKDQFILRKKYRAGVTQQKDTHQTTQEFYQNIQDSQYILCVRGAGNFSVRFYETLMMGRIPLYIHTDGFLPLAEEIEWKKHIVWVDKKEMHKVAEKLLSFHNNLSENQLQELCKANRKLWEEKLCLDGFFKNEFDSLK</sequence>
<feature type="domain" description="Exostosin GT47" evidence="1">
    <location>
        <begin position="230"/>
        <end position="308"/>
    </location>
</feature>
<dbReference type="Pfam" id="PF03016">
    <property type="entry name" value="Exostosin_GT47"/>
    <property type="match status" value="1"/>
</dbReference>
<dbReference type="RefSeq" id="WP_311402658.1">
    <property type="nucleotide sequence ID" value="NZ_JAVRBG010000017.1"/>
</dbReference>
<organism evidence="2 3">
    <name type="scientific">Mesonia ostreae</name>
    <dbReference type="NCBI Taxonomy" id="861110"/>
    <lineage>
        <taxon>Bacteria</taxon>
        <taxon>Pseudomonadati</taxon>
        <taxon>Bacteroidota</taxon>
        <taxon>Flavobacteriia</taxon>
        <taxon>Flavobacteriales</taxon>
        <taxon>Flavobacteriaceae</taxon>
        <taxon>Mesonia</taxon>
    </lineage>
</organism>
<reference evidence="3" key="1">
    <citation type="submission" date="2023-07" db="EMBL/GenBank/DDBJ databases">
        <title>Isolating and identifying novel microbial strains from the Mariana Trench.</title>
        <authorList>
            <person name="Fu H."/>
        </authorList>
    </citation>
    <scope>NUCLEOTIDE SEQUENCE [LARGE SCALE GENOMIC DNA]</scope>
    <source>
        <strain evidence="3">T-y2</strain>
    </source>
</reference>
<comment type="caution">
    <text evidence="2">The sequence shown here is derived from an EMBL/GenBank/DDBJ whole genome shotgun (WGS) entry which is preliminary data.</text>
</comment>
<evidence type="ECO:0000313" key="2">
    <source>
        <dbReference type="EMBL" id="MDT0295731.1"/>
    </source>
</evidence>
<dbReference type="EMBL" id="JAVRBG010000017">
    <property type="protein sequence ID" value="MDT0295731.1"/>
    <property type="molecule type" value="Genomic_DNA"/>
</dbReference>